<comment type="caution">
    <text evidence="2">The sequence shown here is derived from an EMBL/GenBank/DDBJ whole genome shotgun (WGS) entry which is preliminary data.</text>
</comment>
<reference evidence="2 3" key="1">
    <citation type="submission" date="2015-09" db="EMBL/GenBank/DDBJ databases">
        <title>Draft genome sequence of Kouleothrix aurantiaca JCM 19913.</title>
        <authorList>
            <person name="Hemp J."/>
        </authorList>
    </citation>
    <scope>NUCLEOTIDE SEQUENCE [LARGE SCALE GENOMIC DNA]</scope>
    <source>
        <strain evidence="2 3">COM-B</strain>
    </source>
</reference>
<organism evidence="2 3">
    <name type="scientific">Kouleothrix aurantiaca</name>
    <dbReference type="NCBI Taxonomy" id="186479"/>
    <lineage>
        <taxon>Bacteria</taxon>
        <taxon>Bacillati</taxon>
        <taxon>Chloroflexota</taxon>
        <taxon>Chloroflexia</taxon>
        <taxon>Chloroflexales</taxon>
        <taxon>Roseiflexineae</taxon>
        <taxon>Roseiflexaceae</taxon>
        <taxon>Kouleothrix</taxon>
    </lineage>
</organism>
<dbReference type="Proteomes" id="UP000050509">
    <property type="component" value="Unassembled WGS sequence"/>
</dbReference>
<name>A0A0P9CVI5_9CHLR</name>
<gene>
    <name evidence="2" type="ORF">SE17_31350</name>
</gene>
<keyword evidence="3" id="KW-1185">Reference proteome</keyword>
<evidence type="ECO:0000313" key="2">
    <source>
        <dbReference type="EMBL" id="KPV49662.1"/>
    </source>
</evidence>
<proteinExistence type="predicted"/>
<evidence type="ECO:0000259" key="1">
    <source>
        <dbReference type="Pfam" id="PF00561"/>
    </source>
</evidence>
<accession>A0A0P9CVI5</accession>
<dbReference type="InterPro" id="IPR000073">
    <property type="entry name" value="AB_hydrolase_1"/>
</dbReference>
<dbReference type="EMBL" id="LJCR01001829">
    <property type="protein sequence ID" value="KPV49662.1"/>
    <property type="molecule type" value="Genomic_DNA"/>
</dbReference>
<dbReference type="InterPro" id="IPR029058">
    <property type="entry name" value="AB_hydrolase_fold"/>
</dbReference>
<protein>
    <recommendedName>
        <fullName evidence="1">AB hydrolase-1 domain-containing protein</fullName>
    </recommendedName>
</protein>
<dbReference type="Pfam" id="PF00561">
    <property type="entry name" value="Abhydrolase_1"/>
    <property type="match status" value="1"/>
</dbReference>
<sequence length="267" mass="29295">MLWSFQGRALQQRVRVGTVEIAYQVLGQGPPLLLIHGLSGSGRWWARNVQALAQHFRVYVIDLVGFGASRGRQAFVLPEAAGYLARWMQASNFAPAAVVGHSMGGHIAAELAADFPELVGQLVLVDAALLPIPPSYARNMLNMLREARQLPFDFMPVLVGDALRAGVITLWKAANELLKTDLRPKLAQVSAPTLVVWGENDALLPLAMGRQISQHLRFDELVIMKHAGHNPMWDCPRAFNQVVLEFLCGSSPGGERQVDCEHARPAI</sequence>
<dbReference type="PRINTS" id="PR00111">
    <property type="entry name" value="ABHYDROLASE"/>
</dbReference>
<feature type="domain" description="AB hydrolase-1" evidence="1">
    <location>
        <begin position="30"/>
        <end position="185"/>
    </location>
</feature>
<dbReference type="PANTHER" id="PTHR46438">
    <property type="entry name" value="ALPHA/BETA-HYDROLASES SUPERFAMILY PROTEIN"/>
    <property type="match status" value="1"/>
</dbReference>
<dbReference type="Gene3D" id="3.40.50.1820">
    <property type="entry name" value="alpha/beta hydrolase"/>
    <property type="match status" value="1"/>
</dbReference>
<dbReference type="PANTHER" id="PTHR46438:SF11">
    <property type="entry name" value="LIPASE-RELATED"/>
    <property type="match status" value="1"/>
</dbReference>
<evidence type="ECO:0000313" key="3">
    <source>
        <dbReference type="Proteomes" id="UP000050509"/>
    </source>
</evidence>
<dbReference type="SUPFAM" id="SSF53474">
    <property type="entry name" value="alpha/beta-Hydrolases"/>
    <property type="match status" value="1"/>
</dbReference>
<dbReference type="AlphaFoldDB" id="A0A0P9CVI5"/>